<keyword evidence="1" id="KW-0406">Ion transport</keyword>
<keyword evidence="3" id="KW-0998">Cell outer membrane</keyword>
<dbReference type="InterPro" id="IPR000531">
    <property type="entry name" value="Beta-barrel_TonB"/>
</dbReference>
<keyword evidence="8" id="KW-0675">Receptor</keyword>
<dbReference type="PROSITE" id="PS52016">
    <property type="entry name" value="TONB_DEPENDENT_REC_3"/>
    <property type="match status" value="1"/>
</dbReference>
<evidence type="ECO:0000256" key="4">
    <source>
        <dbReference type="RuleBase" id="RU003357"/>
    </source>
</evidence>
<proteinExistence type="inferred from homology"/>
<dbReference type="Proteomes" id="UP000722336">
    <property type="component" value="Unassembled WGS sequence"/>
</dbReference>
<evidence type="ECO:0000313" key="9">
    <source>
        <dbReference type="Proteomes" id="UP000722336"/>
    </source>
</evidence>
<dbReference type="RefSeq" id="WP_218446192.1">
    <property type="nucleotide sequence ID" value="NZ_JAGSPA010000003.1"/>
</dbReference>
<keyword evidence="2 4" id="KW-0798">TonB box</keyword>
<feature type="signal peptide" evidence="5">
    <location>
        <begin position="1"/>
        <end position="27"/>
    </location>
</feature>
<reference evidence="8 9" key="1">
    <citation type="submission" date="2021-04" db="EMBL/GenBank/DDBJ databases">
        <authorList>
            <person name="Pira H."/>
            <person name="Risdian C."/>
            <person name="Wink J."/>
        </authorList>
    </citation>
    <scope>NUCLEOTIDE SEQUENCE [LARGE SCALE GENOMIC DNA]</scope>
    <source>
        <strain evidence="8 9">WHA3</strain>
    </source>
</reference>
<evidence type="ECO:0000256" key="5">
    <source>
        <dbReference type="SAM" id="SignalP"/>
    </source>
</evidence>
<comment type="caution">
    <text evidence="8">The sequence shown here is derived from an EMBL/GenBank/DDBJ whole genome shotgun (WGS) entry which is preliminary data.</text>
</comment>
<feature type="domain" description="TonB-dependent receptor-like beta-barrel" evidence="6">
    <location>
        <begin position="291"/>
        <end position="743"/>
    </location>
</feature>
<evidence type="ECO:0000256" key="1">
    <source>
        <dbReference type="ARBA" id="ARBA00023065"/>
    </source>
</evidence>
<gene>
    <name evidence="8" type="ORF">KCG44_11330</name>
</gene>
<dbReference type="Pfam" id="PF00593">
    <property type="entry name" value="TonB_dep_Rec_b-barrel"/>
    <property type="match status" value="1"/>
</dbReference>
<accession>A0ABS6SG32</accession>
<organism evidence="8 9">
    <name type="scientific">Pacificimonas pallii</name>
    <dbReference type="NCBI Taxonomy" id="2827236"/>
    <lineage>
        <taxon>Bacteria</taxon>
        <taxon>Pseudomonadati</taxon>
        <taxon>Pseudomonadota</taxon>
        <taxon>Alphaproteobacteria</taxon>
        <taxon>Sphingomonadales</taxon>
        <taxon>Sphingosinicellaceae</taxon>
        <taxon>Pacificimonas</taxon>
    </lineage>
</organism>
<evidence type="ECO:0000313" key="8">
    <source>
        <dbReference type="EMBL" id="MBV7257377.1"/>
    </source>
</evidence>
<keyword evidence="3" id="KW-1134">Transmembrane beta strand</keyword>
<keyword evidence="3 4" id="KW-0472">Membrane</keyword>
<dbReference type="Pfam" id="PF07715">
    <property type="entry name" value="Plug"/>
    <property type="match status" value="1"/>
</dbReference>
<evidence type="ECO:0000256" key="2">
    <source>
        <dbReference type="ARBA" id="ARBA00023077"/>
    </source>
</evidence>
<dbReference type="InterPro" id="IPR039426">
    <property type="entry name" value="TonB-dep_rcpt-like"/>
</dbReference>
<evidence type="ECO:0000259" key="6">
    <source>
        <dbReference type="Pfam" id="PF00593"/>
    </source>
</evidence>
<keyword evidence="9" id="KW-1185">Reference proteome</keyword>
<keyword evidence="3" id="KW-0812">Transmembrane</keyword>
<feature type="domain" description="TonB-dependent receptor plug" evidence="7">
    <location>
        <begin position="59"/>
        <end position="158"/>
    </location>
</feature>
<dbReference type="InterPro" id="IPR012910">
    <property type="entry name" value="Plug_dom"/>
</dbReference>
<dbReference type="PANTHER" id="PTHR32552">
    <property type="entry name" value="FERRICHROME IRON RECEPTOR-RELATED"/>
    <property type="match status" value="1"/>
</dbReference>
<feature type="chain" id="PRO_5046937777" evidence="5">
    <location>
        <begin position="28"/>
        <end position="779"/>
    </location>
</feature>
<protein>
    <submittedName>
        <fullName evidence="8">TonB-dependent receptor</fullName>
    </submittedName>
</protein>
<comment type="similarity">
    <text evidence="3 4">Belongs to the TonB-dependent receptor family.</text>
</comment>
<dbReference type="EMBL" id="JAGSPA010000003">
    <property type="protein sequence ID" value="MBV7257377.1"/>
    <property type="molecule type" value="Genomic_DNA"/>
</dbReference>
<name>A0ABS6SG32_9SPHN</name>
<comment type="subcellular location">
    <subcellularLocation>
        <location evidence="3">Cell outer membrane</location>
        <topology evidence="3">Multi-pass membrane protein</topology>
    </subcellularLocation>
</comment>
<sequence length="779" mass="84574">MNKKKLPTGALLSCAAILALQSAPALAQQAPEDAAAEEAAQEASDVILVTARRRTETILDVPASLTVIGGDAIETQAILDFSEIGRFAPNVFTEESGNRPGRTRSSIRGIADRAGIYIDDVFVGDSSAANTLLVDIDRVEVLRGPQGAFFGRNTSAGAINFHTRVPSNDFDGAFIGRYGSHEFLNLSGLVTGPLIEDQLAFKLAGGIRRHHGYDRTVSGLHVNGEDQLSLRGELYLTPGYRFTARLALTYDRDKPRVGYLDAIEDFGALGNVFGHAAADAKPFDRILPDLNIESRTRREVIGAYLTLGLETGFGEITSITGYRDAESDNFRDPDGGLADVISGNQPLDYSSFSQEFKITGEHDRVSWLAGLYYFNDRREESDLVRLGPDFVVDFNPALAPWTGSGLLTIQNLFDNPTAQVAPGVFLPLSAVVGFAAPTPYGDRSTFKRRDVESYAAFGAVTFELTDTLEATIGGRYTHEKIRGAFSQQGVAWSPLDPDVPLQRLSKSNDDFSPSASLTYRYHDDGSVYVTVSRGFQSGGFNLDPGGTPLAERDFDAESVMNYEIGLRNSFAGGRVTTAFTGFYQKYKDFQRRQSISTNTGQITQTFNADADVVGFEAELAARITDHFDVTAAIGYQKAEYGTFANAPISTPDGVVIADLTGSPLPIAPNFTGSFSARYSHPISDSVDLNFGVDGQYRDEYTVIDGAEVAELPYAVAEEAFLLNADIGLSLPDDFGIRVRVQNILNEEYITALNFVQQTGTITSALSAPRTFFVELSKRF</sequence>
<dbReference type="PANTHER" id="PTHR32552:SF81">
    <property type="entry name" value="TONB-DEPENDENT OUTER MEMBRANE RECEPTOR"/>
    <property type="match status" value="1"/>
</dbReference>
<keyword evidence="3" id="KW-0813">Transport</keyword>
<evidence type="ECO:0000256" key="3">
    <source>
        <dbReference type="PROSITE-ProRule" id="PRU01360"/>
    </source>
</evidence>
<evidence type="ECO:0000259" key="7">
    <source>
        <dbReference type="Pfam" id="PF07715"/>
    </source>
</evidence>
<keyword evidence="5" id="KW-0732">Signal</keyword>